<evidence type="ECO:0000256" key="2">
    <source>
        <dbReference type="ARBA" id="ARBA00022801"/>
    </source>
</evidence>
<feature type="domain" description="Ubiquitin-like protease family profile" evidence="3">
    <location>
        <begin position="76"/>
        <end position="139"/>
    </location>
</feature>
<dbReference type="AlphaFoldDB" id="A0A8S0QD71"/>
<protein>
    <submittedName>
        <fullName evidence="4">Sentrin-specific protease 1-like</fullName>
    </submittedName>
</protein>
<dbReference type="Pfam" id="PF02902">
    <property type="entry name" value="Peptidase_C48"/>
    <property type="match status" value="1"/>
</dbReference>
<keyword evidence="5" id="KW-1185">Reference proteome</keyword>
<dbReference type="EMBL" id="CACTIH010001834">
    <property type="protein sequence ID" value="CAA2965068.1"/>
    <property type="molecule type" value="Genomic_DNA"/>
</dbReference>
<dbReference type="OrthoDB" id="1939479at2759"/>
<dbReference type="GO" id="GO:0008234">
    <property type="term" value="F:cysteine-type peptidase activity"/>
    <property type="evidence" value="ECO:0007669"/>
    <property type="project" value="InterPro"/>
</dbReference>
<dbReference type="Gene3D" id="1.10.418.20">
    <property type="match status" value="1"/>
</dbReference>
<dbReference type="InterPro" id="IPR003653">
    <property type="entry name" value="Peptidase_C48_C"/>
</dbReference>
<keyword evidence="1 4" id="KW-0645">Protease</keyword>
<dbReference type="GO" id="GO:0006508">
    <property type="term" value="P:proteolysis"/>
    <property type="evidence" value="ECO:0007669"/>
    <property type="project" value="UniProtKB-KW"/>
</dbReference>
<gene>
    <name evidence="4" type="ORF">OLEA9_A095942</name>
</gene>
<sequence length="154" mass="17888">MDVCFYYIHQVARNGKNVKFIATTIDSLFQAKLKNMYLGFKDDVNVVVTDERLIDDIKGAWIPLSTPWAKVDLVKTYNDVKVCIGIEPFVRMIPHLMKYIEISKEDSMELKVDLVFSLPQQKNRHDWGMYVVKYVEYILDDDIGSLSIKFDAGR</sequence>
<organism evidence="4 5">
    <name type="scientific">Olea europaea subsp. europaea</name>
    <dbReference type="NCBI Taxonomy" id="158383"/>
    <lineage>
        <taxon>Eukaryota</taxon>
        <taxon>Viridiplantae</taxon>
        <taxon>Streptophyta</taxon>
        <taxon>Embryophyta</taxon>
        <taxon>Tracheophyta</taxon>
        <taxon>Spermatophyta</taxon>
        <taxon>Magnoliopsida</taxon>
        <taxon>eudicotyledons</taxon>
        <taxon>Gunneridae</taxon>
        <taxon>Pentapetalae</taxon>
        <taxon>asterids</taxon>
        <taxon>lamiids</taxon>
        <taxon>Lamiales</taxon>
        <taxon>Oleaceae</taxon>
        <taxon>Oleeae</taxon>
        <taxon>Olea</taxon>
    </lineage>
</organism>
<reference evidence="4 5" key="1">
    <citation type="submission" date="2019-12" db="EMBL/GenBank/DDBJ databases">
        <authorList>
            <person name="Alioto T."/>
            <person name="Alioto T."/>
            <person name="Gomez Garrido J."/>
        </authorList>
    </citation>
    <scope>NUCLEOTIDE SEQUENCE [LARGE SCALE GENOMIC DNA]</scope>
</reference>
<proteinExistence type="predicted"/>
<comment type="caution">
    <text evidence="4">The sequence shown here is derived from an EMBL/GenBank/DDBJ whole genome shotgun (WGS) entry which is preliminary data.</text>
</comment>
<dbReference type="Proteomes" id="UP000594638">
    <property type="component" value="Unassembled WGS sequence"/>
</dbReference>
<name>A0A8S0QD71_OLEEU</name>
<dbReference type="Gramene" id="OE9A095942T1">
    <property type="protein sequence ID" value="OE9A095942C1"/>
    <property type="gene ID" value="OE9A095942"/>
</dbReference>
<evidence type="ECO:0000256" key="1">
    <source>
        <dbReference type="ARBA" id="ARBA00022670"/>
    </source>
</evidence>
<evidence type="ECO:0000313" key="4">
    <source>
        <dbReference type="EMBL" id="CAA2965068.1"/>
    </source>
</evidence>
<evidence type="ECO:0000259" key="3">
    <source>
        <dbReference type="Pfam" id="PF02902"/>
    </source>
</evidence>
<accession>A0A8S0QD71</accession>
<evidence type="ECO:0000313" key="5">
    <source>
        <dbReference type="Proteomes" id="UP000594638"/>
    </source>
</evidence>
<keyword evidence="2" id="KW-0378">Hydrolase</keyword>